<dbReference type="GO" id="GO:0005773">
    <property type="term" value="C:vacuole"/>
    <property type="evidence" value="ECO:0007669"/>
    <property type="project" value="TreeGrafter"/>
</dbReference>
<dbReference type="PROSITE" id="PS51275">
    <property type="entry name" value="PEPTIDASE_C26_GGH"/>
    <property type="match status" value="1"/>
</dbReference>
<keyword evidence="6 8" id="KW-0378">Hydrolase</keyword>
<gene>
    <name evidence="9" type="ORF">PCAL00307_LOCUS19410</name>
    <name evidence="10" type="ORF">PECAL_1P26290</name>
</gene>
<comment type="similarity">
    <text evidence="2">Belongs to the peptidase C26 family.</text>
</comment>
<dbReference type="PANTHER" id="PTHR11315:SF0">
    <property type="entry name" value="FOLATE GAMMA-GLUTAMYL HYDROLASE"/>
    <property type="match status" value="1"/>
</dbReference>
<reference evidence="9" key="1">
    <citation type="submission" date="2021-01" db="EMBL/GenBank/DDBJ databases">
        <authorList>
            <person name="Corre E."/>
            <person name="Pelletier E."/>
            <person name="Niang G."/>
            <person name="Scheremetjew M."/>
            <person name="Finn R."/>
            <person name="Kale V."/>
            <person name="Holt S."/>
            <person name="Cochrane G."/>
            <person name="Meng A."/>
            <person name="Brown T."/>
            <person name="Cohen L."/>
        </authorList>
    </citation>
    <scope>NUCLEOTIDE SEQUENCE</scope>
    <source>
        <strain evidence="9">CCMP1756</strain>
    </source>
</reference>
<evidence type="ECO:0000313" key="11">
    <source>
        <dbReference type="Proteomes" id="UP000789595"/>
    </source>
</evidence>
<dbReference type="EC" id="3.4.19.9" evidence="3 8"/>
<dbReference type="Proteomes" id="UP000789595">
    <property type="component" value="Unassembled WGS sequence"/>
</dbReference>
<evidence type="ECO:0000256" key="1">
    <source>
        <dbReference type="ARBA" id="ARBA00004239"/>
    </source>
</evidence>
<evidence type="ECO:0000256" key="2">
    <source>
        <dbReference type="ARBA" id="ARBA00011083"/>
    </source>
</evidence>
<comment type="subcellular location">
    <subcellularLocation>
        <location evidence="1">Secreted</location>
        <location evidence="1">Extracellular space</location>
    </subcellularLocation>
</comment>
<evidence type="ECO:0000256" key="4">
    <source>
        <dbReference type="ARBA" id="ARBA00022525"/>
    </source>
</evidence>
<dbReference type="EMBL" id="CAKKNE010000001">
    <property type="protein sequence ID" value="CAH0366154.1"/>
    <property type="molecule type" value="Genomic_DNA"/>
</dbReference>
<keyword evidence="5" id="KW-0732">Signal</keyword>
<feature type="active site" description="Proton donor" evidence="7">
    <location>
        <position position="236"/>
    </location>
</feature>
<dbReference type="SUPFAM" id="SSF52317">
    <property type="entry name" value="Class I glutamine amidotransferase-like"/>
    <property type="match status" value="1"/>
</dbReference>
<keyword evidence="4" id="KW-0964">Secreted</keyword>
<evidence type="ECO:0000256" key="7">
    <source>
        <dbReference type="PIRSR" id="PIRSR615527-1"/>
    </source>
</evidence>
<dbReference type="GO" id="GO:0005576">
    <property type="term" value="C:extracellular region"/>
    <property type="evidence" value="ECO:0007669"/>
    <property type="project" value="UniProtKB-SubCell"/>
</dbReference>
<proteinExistence type="inferred from homology"/>
<feature type="active site" description="Nucleophile" evidence="7 8">
    <location>
        <position position="126"/>
    </location>
</feature>
<comment type="catalytic activity">
    <reaction evidence="8">
        <text>(6S)-5,6,7,8-tetrahydrofolyl-(gamma-L-Glu)(n) + (n-1) H2O = (6S)-5,6,7,8-tetrahydrofolate + (n-1) L-glutamate</text>
        <dbReference type="Rhea" id="RHEA:56784"/>
        <dbReference type="Rhea" id="RHEA-COMP:14738"/>
        <dbReference type="ChEBI" id="CHEBI:15377"/>
        <dbReference type="ChEBI" id="CHEBI:29985"/>
        <dbReference type="ChEBI" id="CHEBI:57453"/>
        <dbReference type="ChEBI" id="CHEBI:141005"/>
        <dbReference type="EC" id="3.4.19.9"/>
    </reaction>
</comment>
<dbReference type="EMBL" id="HBIW01022518">
    <property type="protein sequence ID" value="CAE0703962.1"/>
    <property type="molecule type" value="Transcribed_RNA"/>
</dbReference>
<dbReference type="Pfam" id="PF07722">
    <property type="entry name" value="Peptidase_C26"/>
    <property type="match status" value="1"/>
</dbReference>
<evidence type="ECO:0000256" key="3">
    <source>
        <dbReference type="ARBA" id="ARBA00012886"/>
    </source>
</evidence>
<evidence type="ECO:0000256" key="8">
    <source>
        <dbReference type="PROSITE-ProRule" id="PRU00607"/>
    </source>
</evidence>
<dbReference type="OrthoDB" id="64220at2759"/>
<dbReference type="AlphaFoldDB" id="A0A7S4ECJ6"/>
<evidence type="ECO:0000313" key="10">
    <source>
        <dbReference type="EMBL" id="CAH0366154.1"/>
    </source>
</evidence>
<reference evidence="10" key="2">
    <citation type="submission" date="2021-11" db="EMBL/GenBank/DDBJ databases">
        <authorList>
            <consortium name="Genoscope - CEA"/>
            <person name="William W."/>
        </authorList>
    </citation>
    <scope>NUCLEOTIDE SEQUENCE</scope>
</reference>
<dbReference type="InterPro" id="IPR011697">
    <property type="entry name" value="Peptidase_C26"/>
</dbReference>
<evidence type="ECO:0000256" key="6">
    <source>
        <dbReference type="ARBA" id="ARBA00022801"/>
    </source>
</evidence>
<dbReference type="PROSITE" id="PS51273">
    <property type="entry name" value="GATASE_TYPE_1"/>
    <property type="match status" value="1"/>
</dbReference>
<dbReference type="PANTHER" id="PTHR11315">
    <property type="entry name" value="PROTEASE FAMILY C26 GAMMA-GLUTAMYL HYDROLASE"/>
    <property type="match status" value="1"/>
</dbReference>
<organism evidence="9">
    <name type="scientific">Pelagomonas calceolata</name>
    <dbReference type="NCBI Taxonomy" id="35677"/>
    <lineage>
        <taxon>Eukaryota</taxon>
        <taxon>Sar</taxon>
        <taxon>Stramenopiles</taxon>
        <taxon>Ochrophyta</taxon>
        <taxon>Pelagophyceae</taxon>
        <taxon>Pelagomonadales</taxon>
        <taxon>Pelagomonadaceae</taxon>
        <taxon>Pelagomonas</taxon>
    </lineage>
</organism>
<sequence>MRIILVIAAGAAAVAVEKRRGRVSSPPLPPQKVPVIGILAQPSTRTPFKQYVASSYVKWVEMAGGVAVPLSYVASNTTTLNLLKQLDGVLLPGGSNPPLPDAARVSVEYALEAATRNESFPVWGTCLGFEWLVEILAPGALQTGFDAENISMALELTSKAVASYLLGGAYQSKLRSDLATQPLAMNNHYRGIEPARFAADRRLASFDVVSTNKDRQGRPFVSTIESSQNLYAVQWHPEKNAFENALAGDGTPFEGINHAPEAVAATFALAQSFVGRARASRHHFVARDAWRFENCVVGEKHRPDFVGAYDLPLAWDGGAAPCV</sequence>
<feature type="active site" evidence="8">
    <location>
        <position position="236"/>
    </location>
</feature>
<evidence type="ECO:0000256" key="5">
    <source>
        <dbReference type="ARBA" id="ARBA00022729"/>
    </source>
</evidence>
<keyword evidence="11" id="KW-1185">Reference proteome</keyword>
<dbReference type="GO" id="GO:0034722">
    <property type="term" value="F:gamma-glutamyl-peptidase activity"/>
    <property type="evidence" value="ECO:0007669"/>
    <property type="project" value="UniProtKB-UniRule"/>
</dbReference>
<evidence type="ECO:0000313" key="9">
    <source>
        <dbReference type="EMBL" id="CAE0703962.1"/>
    </source>
</evidence>
<dbReference type="Gene3D" id="3.40.50.880">
    <property type="match status" value="1"/>
</dbReference>
<protein>
    <recommendedName>
        <fullName evidence="3 8">folate gamma-glutamyl hydrolase</fullName>
        <ecNumber evidence="3 8">3.4.19.9</ecNumber>
    </recommendedName>
</protein>
<name>A0A7S4ECJ6_9STRA</name>
<dbReference type="InterPro" id="IPR015527">
    <property type="entry name" value="Pept_C26_g-glut_hydrolase"/>
</dbReference>
<dbReference type="GO" id="GO:0046900">
    <property type="term" value="P:tetrahydrofolylpolyglutamate metabolic process"/>
    <property type="evidence" value="ECO:0007669"/>
    <property type="project" value="TreeGrafter"/>
</dbReference>
<accession>A0A7S4ECJ6</accession>
<dbReference type="InterPro" id="IPR029062">
    <property type="entry name" value="Class_I_gatase-like"/>
</dbReference>